<keyword evidence="6" id="KW-0342">GTP-binding</keyword>
<evidence type="ECO:0000256" key="5">
    <source>
        <dbReference type="ARBA" id="ARBA00022842"/>
    </source>
</evidence>
<evidence type="ECO:0000256" key="8">
    <source>
        <dbReference type="ARBA" id="ARBA00023288"/>
    </source>
</evidence>
<dbReference type="GO" id="GO:0003924">
    <property type="term" value="F:GTPase activity"/>
    <property type="evidence" value="ECO:0007669"/>
    <property type="project" value="InterPro"/>
</dbReference>
<dbReference type="NCBIfam" id="TIGR00231">
    <property type="entry name" value="small_GTP"/>
    <property type="match status" value="1"/>
</dbReference>
<dbReference type="FunFam" id="3.40.50.300:FF:000273">
    <property type="entry name" value="GTP-binding protein Rheb homolog"/>
    <property type="match status" value="1"/>
</dbReference>
<evidence type="ECO:0000256" key="10">
    <source>
        <dbReference type="ARBA" id="ARBA00037811"/>
    </source>
</evidence>
<evidence type="ECO:0000256" key="1">
    <source>
        <dbReference type="ARBA" id="ARBA00022481"/>
    </source>
</evidence>
<proteinExistence type="inferred from homology"/>
<dbReference type="Pfam" id="PF00071">
    <property type="entry name" value="Ras"/>
    <property type="match status" value="1"/>
</dbReference>
<comment type="caution">
    <text evidence="13">The sequence shown here is derived from an EMBL/GenBank/DDBJ whole genome shotgun (WGS) entry which is preliminary data.</text>
</comment>
<dbReference type="AlphaFoldDB" id="A0A8B6BG31"/>
<dbReference type="SMART" id="SM00174">
    <property type="entry name" value="RHO"/>
    <property type="match status" value="1"/>
</dbReference>
<dbReference type="SUPFAM" id="SSF52540">
    <property type="entry name" value="P-loop containing nucleoside triphosphate hydrolases"/>
    <property type="match status" value="1"/>
</dbReference>
<evidence type="ECO:0000256" key="9">
    <source>
        <dbReference type="ARBA" id="ARBA00023289"/>
    </source>
</evidence>
<accession>A0A8B6BG31</accession>
<dbReference type="PRINTS" id="PR00449">
    <property type="entry name" value="RASTRNSFRMNG"/>
</dbReference>
<dbReference type="InterPro" id="IPR005225">
    <property type="entry name" value="Small_GTP-bd"/>
</dbReference>
<dbReference type="GO" id="GO:0046872">
    <property type="term" value="F:metal ion binding"/>
    <property type="evidence" value="ECO:0007669"/>
    <property type="project" value="UniProtKB-KW"/>
</dbReference>
<keyword evidence="8" id="KW-0449">Lipoprotein</keyword>
<evidence type="ECO:0000313" key="14">
    <source>
        <dbReference type="Proteomes" id="UP000596742"/>
    </source>
</evidence>
<dbReference type="OrthoDB" id="25818at2759"/>
<protein>
    <submittedName>
        <fullName evidence="13">Ras homolog enriched in brain</fullName>
    </submittedName>
</protein>
<reference evidence="13" key="1">
    <citation type="submission" date="2018-11" db="EMBL/GenBank/DDBJ databases">
        <authorList>
            <person name="Alioto T."/>
            <person name="Alioto T."/>
        </authorList>
    </citation>
    <scope>NUCLEOTIDE SEQUENCE</scope>
</reference>
<dbReference type="GO" id="GO:0007165">
    <property type="term" value="P:signal transduction"/>
    <property type="evidence" value="ECO:0007669"/>
    <property type="project" value="InterPro"/>
</dbReference>
<evidence type="ECO:0000256" key="11">
    <source>
        <dbReference type="ARBA" id="ARBA00037969"/>
    </source>
</evidence>
<evidence type="ECO:0000256" key="3">
    <source>
        <dbReference type="ARBA" id="ARBA00022741"/>
    </source>
</evidence>
<dbReference type="Proteomes" id="UP000596742">
    <property type="component" value="Unassembled WGS sequence"/>
</dbReference>
<keyword evidence="5" id="KW-0460">Magnesium</keyword>
<dbReference type="PROSITE" id="PS51419">
    <property type="entry name" value="RAB"/>
    <property type="match status" value="1"/>
</dbReference>
<keyword evidence="1" id="KW-0488">Methylation</keyword>
<comment type="similarity">
    <text evidence="11">Belongs to the small GTPase superfamily. Rheb family.</text>
</comment>
<dbReference type="Gene3D" id="3.40.50.300">
    <property type="entry name" value="P-loop containing nucleotide triphosphate hydrolases"/>
    <property type="match status" value="1"/>
</dbReference>
<keyword evidence="3" id="KW-0547">Nucleotide-binding</keyword>
<comment type="subcellular location">
    <subcellularLocation>
        <location evidence="10">Endoplasmic reticulum membrane</location>
        <topology evidence="10">Lipid-anchor</topology>
        <orientation evidence="10">Cytoplasmic side</orientation>
    </subcellularLocation>
</comment>
<dbReference type="InterPro" id="IPR001806">
    <property type="entry name" value="Small_GTPase"/>
</dbReference>
<gene>
    <name evidence="13" type="ORF">MGAL_10B022496</name>
</gene>
<evidence type="ECO:0000256" key="4">
    <source>
        <dbReference type="ARBA" id="ARBA00022801"/>
    </source>
</evidence>
<evidence type="ECO:0000256" key="12">
    <source>
        <dbReference type="ARBA" id="ARBA00049117"/>
    </source>
</evidence>
<dbReference type="InterPro" id="IPR020849">
    <property type="entry name" value="Small_GTPase_Ras-type"/>
</dbReference>
<dbReference type="EMBL" id="UYJE01000088">
    <property type="protein sequence ID" value="VDH90000.1"/>
    <property type="molecule type" value="Genomic_DNA"/>
</dbReference>
<dbReference type="GO" id="GO:0005525">
    <property type="term" value="F:GTP binding"/>
    <property type="evidence" value="ECO:0007669"/>
    <property type="project" value="UniProtKB-KW"/>
</dbReference>
<comment type="catalytic activity">
    <reaction evidence="12">
        <text>GTP + H2O = GDP + phosphate + H(+)</text>
        <dbReference type="Rhea" id="RHEA:19669"/>
        <dbReference type="ChEBI" id="CHEBI:15377"/>
        <dbReference type="ChEBI" id="CHEBI:15378"/>
        <dbReference type="ChEBI" id="CHEBI:37565"/>
        <dbReference type="ChEBI" id="CHEBI:43474"/>
        <dbReference type="ChEBI" id="CHEBI:58189"/>
    </reaction>
    <physiologicalReaction direction="left-to-right" evidence="12">
        <dbReference type="Rhea" id="RHEA:19670"/>
    </physiologicalReaction>
</comment>
<dbReference type="PANTHER" id="PTHR24070">
    <property type="entry name" value="RAS, DI-RAS, AND RHEB FAMILY MEMBERS OF SMALL GTPASE SUPERFAMILY"/>
    <property type="match status" value="1"/>
</dbReference>
<dbReference type="PROSITE" id="PS51421">
    <property type="entry name" value="RAS"/>
    <property type="match status" value="1"/>
</dbReference>
<keyword evidence="2" id="KW-0479">Metal-binding</keyword>
<keyword evidence="9" id="KW-0636">Prenylation</keyword>
<keyword evidence="4" id="KW-0378">Hydrolase</keyword>
<keyword evidence="7" id="KW-0472">Membrane</keyword>
<dbReference type="SMART" id="SM00173">
    <property type="entry name" value="RAS"/>
    <property type="match status" value="1"/>
</dbReference>
<keyword evidence="14" id="KW-1185">Reference proteome</keyword>
<sequence length="172" mass="19050">MAAKQKRIALMGFRSVGKSSVTIQFIEKQFVDSYDPTIENTFHKNLKIKGQEYALEVVDTAGQDEYSILPQSYYISVDGYVLVYSVNSRKSFDVIKIVYDKLLDMKGSSNIPVVLVGNKNDLQNDRVVSVDEGKKLASEWNTVNEVFIQIVSAIERAEGGGTPEKPGGCSIS</sequence>
<evidence type="ECO:0000256" key="2">
    <source>
        <dbReference type="ARBA" id="ARBA00022723"/>
    </source>
</evidence>
<dbReference type="SMART" id="SM00175">
    <property type="entry name" value="RAB"/>
    <property type="match status" value="1"/>
</dbReference>
<dbReference type="GO" id="GO:0005789">
    <property type="term" value="C:endoplasmic reticulum membrane"/>
    <property type="evidence" value="ECO:0007669"/>
    <property type="project" value="UniProtKB-SubCell"/>
</dbReference>
<dbReference type="InterPro" id="IPR027417">
    <property type="entry name" value="P-loop_NTPase"/>
</dbReference>
<evidence type="ECO:0000256" key="7">
    <source>
        <dbReference type="ARBA" id="ARBA00023136"/>
    </source>
</evidence>
<name>A0A8B6BG31_MYTGA</name>
<evidence type="ECO:0000256" key="6">
    <source>
        <dbReference type="ARBA" id="ARBA00023134"/>
    </source>
</evidence>
<organism evidence="13 14">
    <name type="scientific">Mytilus galloprovincialis</name>
    <name type="common">Mediterranean mussel</name>
    <dbReference type="NCBI Taxonomy" id="29158"/>
    <lineage>
        <taxon>Eukaryota</taxon>
        <taxon>Metazoa</taxon>
        <taxon>Spiralia</taxon>
        <taxon>Lophotrochozoa</taxon>
        <taxon>Mollusca</taxon>
        <taxon>Bivalvia</taxon>
        <taxon>Autobranchia</taxon>
        <taxon>Pteriomorphia</taxon>
        <taxon>Mytilida</taxon>
        <taxon>Mytiloidea</taxon>
        <taxon>Mytilidae</taxon>
        <taxon>Mytilinae</taxon>
        <taxon>Mytilus</taxon>
    </lineage>
</organism>
<evidence type="ECO:0000313" key="13">
    <source>
        <dbReference type="EMBL" id="VDH90000.1"/>
    </source>
</evidence>